<dbReference type="AlphaFoldDB" id="A0A4Y9KSK9"/>
<dbReference type="RefSeq" id="WP_135171715.1">
    <property type="nucleotide sequence ID" value="NZ_SPQU01000040.1"/>
</dbReference>
<reference evidence="1 2" key="1">
    <citation type="submission" date="2019-03" db="EMBL/GenBank/DDBJ databases">
        <title>Bradyrhizobium strains diversity isolated from Chamaecrista fasciculata.</title>
        <authorList>
            <person name="Urquiaga M.C.O."/>
            <person name="Hungria M."/>
            <person name="Delamuta J.R.M."/>
        </authorList>
    </citation>
    <scope>NUCLEOTIDE SEQUENCE [LARGE SCALE GENOMIC DNA]</scope>
    <source>
        <strain evidence="1 2">CNPSo 3424</strain>
    </source>
</reference>
<dbReference type="Proteomes" id="UP000298225">
    <property type="component" value="Unassembled WGS sequence"/>
</dbReference>
<proteinExistence type="predicted"/>
<dbReference type="EMBL" id="SPQU01000040">
    <property type="protein sequence ID" value="TFV30177.1"/>
    <property type="molecule type" value="Genomic_DNA"/>
</dbReference>
<sequence length="573" mass="63794">MENHSTASTSDEEIIARCNSGALLDDIGRFDIDESDPSSLFNRCIYLHNAGNLDLLALIGHPKFAAFSGSAFFDCQIFFSKAIPRLRASEREMMRAVEILVKKGGVDLAANFPYEAFRNWCAAGLSRAEQIVAWARSGDAEAMSFLTFALTALQDLSLARSIALDYIDERRLSALIALGRIQAPDASEAEASLKTLLPFVAASNDETVRCNALVPTLQVCELFPSLSSVYLPAAIESAIETPSQDLLFNLARGLWSHLKIFDRGSMEQVLTALQLIDPTLERLLQEVDMALRAVALGSNGDLAIDYLSEVLSFGTGFQLNNFKSTKHELATGNQERLFRVVVRWLVSDNAALERVASELLRTGDDAQPFDTSTAGLGLTGPDCIFLSRKALGWLFFNQSVAASLLVACLRDCDQATAAEIGKLLFDPLLLNYGGKARDYLATIKRGDRAYRHVRKAIASADSYLADLELKPQLKEFRPSDYQRNIERQHTHDFMRDVQKQAEKQSILFNLVHRSVLLYGRRSITYLHEHGKKARPVRMDLHSFSHSYEIPRLQIIDPVGLSLRIFALRSTKRK</sequence>
<keyword evidence="2" id="KW-1185">Reference proteome</keyword>
<accession>A0A4Y9KSK9</accession>
<gene>
    <name evidence="1" type="ORF">E4K66_36500</name>
</gene>
<dbReference type="OrthoDB" id="9178514at2"/>
<comment type="caution">
    <text evidence="1">The sequence shown here is derived from an EMBL/GenBank/DDBJ whole genome shotgun (WGS) entry which is preliminary data.</text>
</comment>
<organism evidence="1 2">
    <name type="scientific">Bradyrhizobium frederickii</name>
    <dbReference type="NCBI Taxonomy" id="2560054"/>
    <lineage>
        <taxon>Bacteria</taxon>
        <taxon>Pseudomonadati</taxon>
        <taxon>Pseudomonadota</taxon>
        <taxon>Alphaproteobacteria</taxon>
        <taxon>Hyphomicrobiales</taxon>
        <taxon>Nitrobacteraceae</taxon>
        <taxon>Bradyrhizobium</taxon>
    </lineage>
</organism>
<evidence type="ECO:0000313" key="2">
    <source>
        <dbReference type="Proteomes" id="UP000298225"/>
    </source>
</evidence>
<protein>
    <submittedName>
        <fullName evidence="1">Uncharacterized protein</fullName>
    </submittedName>
</protein>
<evidence type="ECO:0000313" key="1">
    <source>
        <dbReference type="EMBL" id="TFV30177.1"/>
    </source>
</evidence>
<name>A0A4Y9KSK9_9BRAD</name>